<dbReference type="AlphaFoldDB" id="A0A426X8L1"/>
<protein>
    <submittedName>
        <fullName evidence="1">Uncharacterized protein</fullName>
    </submittedName>
</protein>
<comment type="caution">
    <text evidence="1">The sequence shown here is derived from an EMBL/GenBank/DDBJ whole genome shotgun (WGS) entry which is preliminary data.</text>
</comment>
<dbReference type="EMBL" id="AMZH03024463">
    <property type="protein sequence ID" value="RRT35825.1"/>
    <property type="molecule type" value="Genomic_DNA"/>
</dbReference>
<evidence type="ECO:0000313" key="1">
    <source>
        <dbReference type="EMBL" id="RRT35825.1"/>
    </source>
</evidence>
<name>A0A426X8L1_ENSVE</name>
<accession>A0A426X8L1</accession>
<proteinExistence type="predicted"/>
<dbReference type="PANTHER" id="PTHR34198:SF1">
    <property type="entry name" value="OS01G0104300 PROTEIN"/>
    <property type="match status" value="1"/>
</dbReference>
<organism evidence="1 2">
    <name type="scientific">Ensete ventricosum</name>
    <name type="common">Abyssinian banana</name>
    <name type="synonym">Musa ensete</name>
    <dbReference type="NCBI Taxonomy" id="4639"/>
    <lineage>
        <taxon>Eukaryota</taxon>
        <taxon>Viridiplantae</taxon>
        <taxon>Streptophyta</taxon>
        <taxon>Embryophyta</taxon>
        <taxon>Tracheophyta</taxon>
        <taxon>Spermatophyta</taxon>
        <taxon>Magnoliopsida</taxon>
        <taxon>Liliopsida</taxon>
        <taxon>Zingiberales</taxon>
        <taxon>Musaceae</taxon>
        <taxon>Ensete</taxon>
    </lineage>
</organism>
<dbReference type="PANTHER" id="PTHR34198">
    <property type="entry name" value="OS01G0175100 PROTEIN"/>
    <property type="match status" value="1"/>
</dbReference>
<reference evidence="1 2" key="1">
    <citation type="journal article" date="2014" name="Agronomy (Basel)">
        <title>A Draft Genome Sequence for Ensete ventricosum, the Drought-Tolerant Tree Against Hunger.</title>
        <authorList>
            <person name="Harrison J."/>
            <person name="Moore K.A."/>
            <person name="Paszkiewicz K."/>
            <person name="Jones T."/>
            <person name="Grant M."/>
            <person name="Ambacheew D."/>
            <person name="Muzemil S."/>
            <person name="Studholme D.J."/>
        </authorList>
    </citation>
    <scope>NUCLEOTIDE SEQUENCE [LARGE SCALE GENOMIC DNA]</scope>
</reference>
<sequence length="311" mass="34598">MATSSPLLPVERLELRQPYWLGSVTGIDLHNPYPDVLDASLLQLEFLSRLDLSYNNFHGLRILSSAGFVARCYTSMDRRKLPGSTDSSIEREQALRTNPRPVLKLELLASVGSCRKRAERINSSLHWRPQSHGHSILGSMDSIEEVITKKACPCTPLFPSLLISHDTFDKERKREGEREREMASGLVLTSIRPAVIRASTGDGRGRRMAPAKAAGGGGNTWWVPLFGWSSEPDYIDGPVTQEASVKGVAAETEGKSRRPAGRRFATFTEEKARELRMRTMETEAFHDVMYHSAIASRLASDLPRRPPATSL</sequence>
<gene>
    <name evidence="1" type="ORF">B296_00035355</name>
</gene>
<dbReference type="Proteomes" id="UP000287651">
    <property type="component" value="Unassembled WGS sequence"/>
</dbReference>
<evidence type="ECO:0000313" key="2">
    <source>
        <dbReference type="Proteomes" id="UP000287651"/>
    </source>
</evidence>